<sequence length="192" mass="21819">MNILVQALSAANSKFIMINRFLLILAIAFFPIITFAQNRVEVKDPEIKFSYILPEGWKVNDDGYDYKIESKDSNNAYISITYVEKATGNKKFDSVVESQSFKDDFQFELDYNLPDEMKNFQLEETGNSTIDGAPALWAKFSHGEKQDQTGVFYMFQKLNQSFKILGSSPASASEKVKPIFSGIIQSFKAEKQ</sequence>
<keyword evidence="2" id="KW-1185">Reference proteome</keyword>
<evidence type="ECO:0000313" key="2">
    <source>
        <dbReference type="Proteomes" id="UP000588604"/>
    </source>
</evidence>
<name>A0A841MPG1_9BACT</name>
<reference evidence="1 2" key="1">
    <citation type="submission" date="2020-08" db="EMBL/GenBank/DDBJ databases">
        <title>Genomic Encyclopedia of Type Strains, Phase IV (KMG-IV): sequencing the most valuable type-strain genomes for metagenomic binning, comparative biology and taxonomic classification.</title>
        <authorList>
            <person name="Goeker M."/>
        </authorList>
    </citation>
    <scope>NUCLEOTIDE SEQUENCE [LARGE SCALE GENOMIC DNA]</scope>
    <source>
        <strain evidence="1 2">DSM 102044</strain>
    </source>
</reference>
<proteinExistence type="predicted"/>
<evidence type="ECO:0008006" key="3">
    <source>
        <dbReference type="Google" id="ProtNLM"/>
    </source>
</evidence>
<gene>
    <name evidence="1" type="ORF">FHS59_002252</name>
</gene>
<dbReference type="RefSeq" id="WP_184495217.1">
    <property type="nucleotide sequence ID" value="NZ_JACIJO010000002.1"/>
</dbReference>
<accession>A0A841MPG1</accession>
<dbReference type="Gene3D" id="3.40.1000.10">
    <property type="entry name" value="Mog1/PsbP, alpha/beta/alpha sandwich"/>
    <property type="match status" value="1"/>
</dbReference>
<dbReference type="AlphaFoldDB" id="A0A841MPG1"/>
<dbReference type="EMBL" id="JACIJO010000002">
    <property type="protein sequence ID" value="MBB6326624.1"/>
    <property type="molecule type" value="Genomic_DNA"/>
</dbReference>
<organism evidence="1 2">
    <name type="scientific">Algoriphagus iocasae</name>
    <dbReference type="NCBI Taxonomy" id="1836499"/>
    <lineage>
        <taxon>Bacteria</taxon>
        <taxon>Pseudomonadati</taxon>
        <taxon>Bacteroidota</taxon>
        <taxon>Cytophagia</taxon>
        <taxon>Cytophagales</taxon>
        <taxon>Cyclobacteriaceae</taxon>
        <taxon>Algoriphagus</taxon>
    </lineage>
</organism>
<evidence type="ECO:0000313" key="1">
    <source>
        <dbReference type="EMBL" id="MBB6326624.1"/>
    </source>
</evidence>
<comment type="caution">
    <text evidence="1">The sequence shown here is derived from an EMBL/GenBank/DDBJ whole genome shotgun (WGS) entry which is preliminary data.</text>
</comment>
<protein>
    <recommendedName>
        <fullName evidence="3">PsbP C-terminal domain-containing protein</fullName>
    </recommendedName>
</protein>
<dbReference type="Proteomes" id="UP000588604">
    <property type="component" value="Unassembled WGS sequence"/>
</dbReference>